<protein>
    <submittedName>
        <fullName evidence="2">Acriflavin resistance protein</fullName>
    </submittedName>
</protein>
<dbReference type="SUPFAM" id="SSF82866">
    <property type="entry name" value="Multidrug efflux transporter AcrB transmembrane domain"/>
    <property type="match status" value="1"/>
</dbReference>
<feature type="transmembrane region" description="Helical" evidence="1">
    <location>
        <begin position="12"/>
        <end position="32"/>
    </location>
</feature>
<dbReference type="InterPro" id="IPR027463">
    <property type="entry name" value="AcrB_DN_DC_subdom"/>
</dbReference>
<evidence type="ECO:0000256" key="1">
    <source>
        <dbReference type="SAM" id="Phobius"/>
    </source>
</evidence>
<dbReference type="EMBL" id="BFAV01000104">
    <property type="protein sequence ID" value="GBF33500.1"/>
    <property type="molecule type" value="Genomic_DNA"/>
</dbReference>
<comment type="caution">
    <text evidence="2">The sequence shown here is derived from an EMBL/GenBank/DDBJ whole genome shotgun (WGS) entry which is preliminary data.</text>
</comment>
<keyword evidence="1" id="KW-0472">Membrane</keyword>
<dbReference type="GO" id="GO:0005886">
    <property type="term" value="C:plasma membrane"/>
    <property type="evidence" value="ECO:0007669"/>
    <property type="project" value="TreeGrafter"/>
</dbReference>
<keyword evidence="3" id="KW-1185">Reference proteome</keyword>
<feature type="transmembrane region" description="Helical" evidence="1">
    <location>
        <begin position="457"/>
        <end position="480"/>
    </location>
</feature>
<sequence>MEIIGAGLKYRKITVVLFILLIIAGVSGFLAMPRYEDPQFKISTARVLTLYPGAAPDQVEALITKPLEEKIKELEDVKTIESSSYNGVSSIIVKLNDNADQDKSWDKLRQKVTEASAQLPSGADTPEVQDDLNKTSFMIMHLTVPQGEDPASLKETVDHWEDTIKQVSGVERVEVKGLPDEQVQVILDPAALSVRRLSWTHVADSLEKRNVSIPGGILREGKMGFWVESSGEYRSLEDIRETIIYQPPGGAAVKVKDVAKVEKSPARANVLVETNGKPSVAIAVFTKEGYSVSSVEKDIQSSIDQLKGDLPPGVEPVVFLNQSESVQKKFGDLWRELLIGMVAVLMVCLLGLNWLTAIIVALSIPISAAVGFGPLSLAGVSLHQVTIAALIIALGILVDDAIVVNDNIERHLAAGAAAYNACLGGTREVAVPILTATVATVSAFAPLMLIPGDIGRFVYSLPVVVSVTMLASMVTSLWLTPTMRFWLLKRGRAETPARPGGFGTGLLSPALERLSLWYEGRLTASMKRPVLTVAVALLLSVGAFSLLPLIGVQLFPYAEREEFVIDIVTPRVTASIRPRRWPGMYPREPLRNPG</sequence>
<dbReference type="RefSeq" id="WP_104371894.1">
    <property type="nucleotide sequence ID" value="NZ_BFAV01000104.1"/>
</dbReference>
<reference evidence="3" key="1">
    <citation type="submission" date="2018-02" db="EMBL/GenBank/DDBJ databases">
        <title>Genome sequence of Desulfocucumis palustris strain NAW-5.</title>
        <authorList>
            <person name="Watanabe M."/>
            <person name="Kojima H."/>
            <person name="Fukui M."/>
        </authorList>
    </citation>
    <scope>NUCLEOTIDE SEQUENCE [LARGE SCALE GENOMIC DNA]</scope>
    <source>
        <strain evidence="3">NAW-5</strain>
    </source>
</reference>
<feature type="transmembrane region" description="Helical" evidence="1">
    <location>
        <begin position="530"/>
        <end position="550"/>
    </location>
</feature>
<gene>
    <name evidence="2" type="ORF">DCCM_2602</name>
</gene>
<dbReference type="Gene3D" id="3.30.70.1430">
    <property type="entry name" value="Multidrug efflux transporter AcrB pore domain"/>
    <property type="match status" value="2"/>
</dbReference>
<name>A0A2L2XBK9_9FIRM</name>
<dbReference type="AlphaFoldDB" id="A0A2L2XBK9"/>
<keyword evidence="1" id="KW-0812">Transmembrane</keyword>
<feature type="transmembrane region" description="Helical" evidence="1">
    <location>
        <begin position="337"/>
        <end position="364"/>
    </location>
</feature>
<dbReference type="Gene3D" id="3.30.70.1320">
    <property type="entry name" value="Multidrug efflux transporter AcrB pore domain like"/>
    <property type="match status" value="1"/>
</dbReference>
<dbReference type="OrthoDB" id="9757876at2"/>
<accession>A0A2L2XBK9</accession>
<dbReference type="SUPFAM" id="SSF82714">
    <property type="entry name" value="Multidrug efflux transporter AcrB TolC docking domain, DN and DC subdomains"/>
    <property type="match status" value="1"/>
</dbReference>
<organism evidence="2 3">
    <name type="scientific">Desulfocucumis palustris</name>
    <dbReference type="NCBI Taxonomy" id="1898651"/>
    <lineage>
        <taxon>Bacteria</taxon>
        <taxon>Bacillati</taxon>
        <taxon>Bacillota</taxon>
        <taxon>Clostridia</taxon>
        <taxon>Eubacteriales</taxon>
        <taxon>Desulfocucumaceae</taxon>
        <taxon>Desulfocucumis</taxon>
    </lineage>
</organism>
<dbReference type="Gene3D" id="1.20.1640.10">
    <property type="entry name" value="Multidrug efflux transporter AcrB transmembrane domain"/>
    <property type="match status" value="2"/>
</dbReference>
<feature type="transmembrane region" description="Helical" evidence="1">
    <location>
        <begin position="376"/>
        <end position="398"/>
    </location>
</feature>
<dbReference type="Gene3D" id="3.30.2090.10">
    <property type="entry name" value="Multidrug efflux transporter AcrB TolC docking domain, DN and DC subdomains"/>
    <property type="match status" value="1"/>
</dbReference>
<dbReference type="PANTHER" id="PTHR32063">
    <property type="match status" value="1"/>
</dbReference>
<dbReference type="SUPFAM" id="SSF82693">
    <property type="entry name" value="Multidrug efflux transporter AcrB pore domain, PN1, PN2, PC1 and PC2 subdomains"/>
    <property type="match status" value="2"/>
</dbReference>
<evidence type="ECO:0000313" key="2">
    <source>
        <dbReference type="EMBL" id="GBF33500.1"/>
    </source>
</evidence>
<dbReference type="GO" id="GO:0042910">
    <property type="term" value="F:xenobiotic transmembrane transporter activity"/>
    <property type="evidence" value="ECO:0007669"/>
    <property type="project" value="TreeGrafter"/>
</dbReference>
<dbReference type="InterPro" id="IPR001036">
    <property type="entry name" value="Acrflvin-R"/>
</dbReference>
<dbReference type="PRINTS" id="PR00702">
    <property type="entry name" value="ACRIFLAVINRP"/>
</dbReference>
<dbReference type="Proteomes" id="UP000239549">
    <property type="component" value="Unassembled WGS sequence"/>
</dbReference>
<evidence type="ECO:0000313" key="3">
    <source>
        <dbReference type="Proteomes" id="UP000239549"/>
    </source>
</evidence>
<feature type="transmembrane region" description="Helical" evidence="1">
    <location>
        <begin position="429"/>
        <end position="451"/>
    </location>
</feature>
<proteinExistence type="predicted"/>
<keyword evidence="1" id="KW-1133">Transmembrane helix</keyword>
<dbReference type="Pfam" id="PF00873">
    <property type="entry name" value="ACR_tran"/>
    <property type="match status" value="1"/>
</dbReference>
<dbReference type="PANTHER" id="PTHR32063:SF18">
    <property type="entry name" value="CATION EFFLUX SYSTEM PROTEIN"/>
    <property type="match status" value="1"/>
</dbReference>